<dbReference type="Pfam" id="PF03073">
    <property type="entry name" value="TspO_MBR"/>
    <property type="match status" value="1"/>
</dbReference>
<evidence type="ECO:0000256" key="5">
    <source>
        <dbReference type="ARBA" id="ARBA00023136"/>
    </source>
</evidence>
<keyword evidence="5 6" id="KW-0472">Membrane</keyword>
<dbReference type="AlphaFoldDB" id="A0A7W0CCD4"/>
<name>A0A7W0CCD4_9BACT</name>
<keyword evidence="4 6" id="KW-1133">Transmembrane helix</keyword>
<comment type="caution">
    <text evidence="7">The sequence shown here is derived from an EMBL/GenBank/DDBJ whole genome shotgun (WGS) entry which is preliminary data.</text>
</comment>
<dbReference type="InterPro" id="IPR038330">
    <property type="entry name" value="TspO/MBR-related_sf"/>
</dbReference>
<evidence type="ECO:0000313" key="8">
    <source>
        <dbReference type="Proteomes" id="UP000525298"/>
    </source>
</evidence>
<dbReference type="EMBL" id="JACDUS010000018">
    <property type="protein sequence ID" value="MBA2883168.1"/>
    <property type="molecule type" value="Genomic_DNA"/>
</dbReference>
<gene>
    <name evidence="7" type="ORF">HNR65_003529</name>
</gene>
<protein>
    <submittedName>
        <fullName evidence="7">Uncharacterized protein</fullName>
    </submittedName>
</protein>
<feature type="transmembrane region" description="Helical" evidence="6">
    <location>
        <begin position="33"/>
        <end position="53"/>
    </location>
</feature>
<dbReference type="Gene3D" id="1.20.1260.100">
    <property type="entry name" value="TspO/MBR protein"/>
    <property type="match status" value="1"/>
</dbReference>
<evidence type="ECO:0000256" key="2">
    <source>
        <dbReference type="ARBA" id="ARBA00007524"/>
    </source>
</evidence>
<reference evidence="7 8" key="1">
    <citation type="submission" date="2020-07" db="EMBL/GenBank/DDBJ databases">
        <title>Genomic Encyclopedia of Type Strains, Phase IV (KMG-IV): sequencing the most valuable type-strain genomes for metagenomic binning, comparative biology and taxonomic classification.</title>
        <authorList>
            <person name="Goeker M."/>
        </authorList>
    </citation>
    <scope>NUCLEOTIDE SEQUENCE [LARGE SCALE GENOMIC DNA]</scope>
    <source>
        <strain evidence="7 8">DSM 17721</strain>
    </source>
</reference>
<evidence type="ECO:0000256" key="6">
    <source>
        <dbReference type="SAM" id="Phobius"/>
    </source>
</evidence>
<comment type="subcellular location">
    <subcellularLocation>
        <location evidence="1">Membrane</location>
        <topology evidence="1">Multi-pass membrane protein</topology>
    </subcellularLocation>
</comment>
<dbReference type="Proteomes" id="UP000525298">
    <property type="component" value="Unassembled WGS sequence"/>
</dbReference>
<comment type="similarity">
    <text evidence="2">Belongs to the TspO/BZRP family.</text>
</comment>
<dbReference type="PANTHER" id="PTHR10057:SF0">
    <property type="entry name" value="TRANSLOCATOR PROTEIN"/>
    <property type="match status" value="1"/>
</dbReference>
<dbReference type="CDD" id="cd15904">
    <property type="entry name" value="TSPO_MBR"/>
    <property type="match status" value="1"/>
</dbReference>
<sequence length="120" mass="14099">MKVARAELFAFLIQLVLNGLWTRIFFGMQEPGWAFFEILLLLAAIVITTILFFKKNAVAGWLMVPYMLWVGLCLDFKWRYLDDELIVWNMDASWQTPCRVRQRLLCRRSLLEVGHTLTVS</sequence>
<dbReference type="GO" id="GO:0033013">
    <property type="term" value="P:tetrapyrrole metabolic process"/>
    <property type="evidence" value="ECO:0007669"/>
    <property type="project" value="UniProtKB-ARBA"/>
</dbReference>
<dbReference type="PANTHER" id="PTHR10057">
    <property type="entry name" value="PERIPHERAL-TYPE BENZODIAZEPINE RECEPTOR"/>
    <property type="match status" value="1"/>
</dbReference>
<dbReference type="InterPro" id="IPR004307">
    <property type="entry name" value="TspO_MBR"/>
</dbReference>
<keyword evidence="8" id="KW-1185">Reference proteome</keyword>
<evidence type="ECO:0000313" key="7">
    <source>
        <dbReference type="EMBL" id="MBA2883168.1"/>
    </source>
</evidence>
<evidence type="ECO:0000256" key="4">
    <source>
        <dbReference type="ARBA" id="ARBA00022989"/>
    </source>
</evidence>
<accession>A0A7W0CCD4</accession>
<keyword evidence="3 6" id="KW-0812">Transmembrane</keyword>
<dbReference type="GO" id="GO:0016020">
    <property type="term" value="C:membrane"/>
    <property type="evidence" value="ECO:0007669"/>
    <property type="project" value="UniProtKB-SubCell"/>
</dbReference>
<proteinExistence type="inferred from homology"/>
<organism evidence="7 8">
    <name type="scientific">Desulfosalsimonas propionicica</name>
    <dbReference type="NCBI Taxonomy" id="332175"/>
    <lineage>
        <taxon>Bacteria</taxon>
        <taxon>Pseudomonadati</taxon>
        <taxon>Thermodesulfobacteriota</taxon>
        <taxon>Desulfobacteria</taxon>
        <taxon>Desulfobacterales</taxon>
        <taxon>Desulfosalsimonadaceae</taxon>
        <taxon>Desulfosalsimonas</taxon>
    </lineage>
</organism>
<evidence type="ECO:0000256" key="3">
    <source>
        <dbReference type="ARBA" id="ARBA00022692"/>
    </source>
</evidence>
<feature type="transmembrane region" description="Helical" evidence="6">
    <location>
        <begin position="6"/>
        <end position="26"/>
    </location>
</feature>
<evidence type="ECO:0000256" key="1">
    <source>
        <dbReference type="ARBA" id="ARBA00004141"/>
    </source>
</evidence>